<dbReference type="PANTHER" id="PTHR43014">
    <property type="entry name" value="MERCURIC REDUCTASE"/>
    <property type="match status" value="1"/>
</dbReference>
<gene>
    <name evidence="7" type="ORF">GCM10022215_34020</name>
</gene>
<keyword evidence="4" id="KW-0274">FAD</keyword>
<dbReference type="Proteomes" id="UP001501495">
    <property type="component" value="Unassembled WGS sequence"/>
</dbReference>
<dbReference type="InterPro" id="IPR004099">
    <property type="entry name" value="Pyr_nucl-diS_OxRdtase_dimer"/>
</dbReference>
<evidence type="ECO:0000259" key="5">
    <source>
        <dbReference type="Pfam" id="PF02852"/>
    </source>
</evidence>
<evidence type="ECO:0000313" key="7">
    <source>
        <dbReference type="EMBL" id="GAA4125517.1"/>
    </source>
</evidence>
<evidence type="ECO:0000256" key="2">
    <source>
        <dbReference type="ARBA" id="ARBA00007532"/>
    </source>
</evidence>
<organism evidence="7 8">
    <name type="scientific">Nocardioides fonticola</name>
    <dbReference type="NCBI Taxonomy" id="450363"/>
    <lineage>
        <taxon>Bacteria</taxon>
        <taxon>Bacillati</taxon>
        <taxon>Actinomycetota</taxon>
        <taxon>Actinomycetes</taxon>
        <taxon>Propionibacteriales</taxon>
        <taxon>Nocardioidaceae</taxon>
        <taxon>Nocardioides</taxon>
    </lineage>
</organism>
<name>A0ABP7XTA4_9ACTN</name>
<evidence type="ECO:0000259" key="6">
    <source>
        <dbReference type="Pfam" id="PF07992"/>
    </source>
</evidence>
<comment type="cofactor">
    <cofactor evidence="1">
        <name>FAD</name>
        <dbReference type="ChEBI" id="CHEBI:57692"/>
    </cofactor>
</comment>
<dbReference type="InterPro" id="IPR023753">
    <property type="entry name" value="FAD/NAD-binding_dom"/>
</dbReference>
<feature type="domain" description="Pyridine nucleotide-disulphide oxidoreductase dimerisation" evidence="5">
    <location>
        <begin position="346"/>
        <end position="455"/>
    </location>
</feature>
<dbReference type="Gene3D" id="3.30.390.30">
    <property type="match status" value="1"/>
</dbReference>
<accession>A0ABP7XTA4</accession>
<comment type="caution">
    <text evidence="7">The sequence shown here is derived from an EMBL/GenBank/DDBJ whole genome shotgun (WGS) entry which is preliminary data.</text>
</comment>
<dbReference type="Gene3D" id="3.50.50.60">
    <property type="entry name" value="FAD/NAD(P)-binding domain"/>
    <property type="match status" value="2"/>
</dbReference>
<dbReference type="Pfam" id="PF02852">
    <property type="entry name" value="Pyr_redox_dim"/>
    <property type="match status" value="1"/>
</dbReference>
<dbReference type="InterPro" id="IPR001100">
    <property type="entry name" value="Pyr_nuc-diS_OxRdtase"/>
</dbReference>
<dbReference type="PRINTS" id="PR00368">
    <property type="entry name" value="FADPNR"/>
</dbReference>
<dbReference type="EMBL" id="BAAAZH010000028">
    <property type="protein sequence ID" value="GAA4125517.1"/>
    <property type="molecule type" value="Genomic_DNA"/>
</dbReference>
<evidence type="ECO:0000313" key="8">
    <source>
        <dbReference type="Proteomes" id="UP001501495"/>
    </source>
</evidence>
<dbReference type="SUPFAM" id="SSF55424">
    <property type="entry name" value="FAD/NAD-linked reductases, dimerisation (C-terminal) domain"/>
    <property type="match status" value="1"/>
</dbReference>
<keyword evidence="8" id="KW-1185">Reference proteome</keyword>
<evidence type="ECO:0000256" key="3">
    <source>
        <dbReference type="ARBA" id="ARBA00022630"/>
    </source>
</evidence>
<evidence type="ECO:0000256" key="1">
    <source>
        <dbReference type="ARBA" id="ARBA00001974"/>
    </source>
</evidence>
<dbReference type="Pfam" id="PF07992">
    <property type="entry name" value="Pyr_redox_2"/>
    <property type="match status" value="1"/>
</dbReference>
<comment type="similarity">
    <text evidence="2">Belongs to the class-I pyridine nucleotide-disulfide oxidoreductase family.</text>
</comment>
<keyword evidence="3" id="KW-0285">Flavoprotein</keyword>
<protein>
    <submittedName>
        <fullName evidence="7">NAD(P)/FAD-dependent oxidoreductase</fullName>
    </submittedName>
</protein>
<dbReference type="SUPFAM" id="SSF51905">
    <property type="entry name" value="FAD/NAD(P)-binding domain"/>
    <property type="match status" value="1"/>
</dbReference>
<sequence length="461" mass="47839">MSDAPEQVDLVVVGLGPGGEALATGAAQAGLRVVAVDKHLVGGECPYYGCIPSKMMVRAADALAESHRVNELAGEATVVRSWTPVAERIARDATDHWDDVVAVRRLEDAGATVLHGTGRLAGEGTVAVTAPDGSTRTFEAARGVVLNPGTRPALPPIPGLAETPHWTNRDAVRVTELPGSLAVIGGGPIGCEMAQVFARFGVRVTIIEVGPHLLGPVEPEAGELLGELFAQEGIRVVTAAHIDRIEAGADGGVTVHLADGAVRADKLLVAAGRTPNLDDLGLETVGLDPSARTITVDERMRAGERLWAIGDVTGHGAFTHMSMYQSAIARRDVLGEDGAPASYHAVPHVTFTDPEVGGVGMTEKQARDAGLTVRVATTPLEQSSRGFTHGPGARGLIKLVEDADRGVLVGATAMGPAGGEILGLLALAVHAQVPTATLRMMIFAYPTFHRAIETALGELAE</sequence>
<dbReference type="PIRSF" id="PIRSF000350">
    <property type="entry name" value="Mercury_reductase_MerA"/>
    <property type="match status" value="1"/>
</dbReference>
<evidence type="ECO:0000256" key="4">
    <source>
        <dbReference type="ARBA" id="ARBA00022827"/>
    </source>
</evidence>
<proteinExistence type="inferred from homology"/>
<dbReference type="PRINTS" id="PR00411">
    <property type="entry name" value="PNDRDTASEI"/>
</dbReference>
<reference evidence="8" key="1">
    <citation type="journal article" date="2019" name="Int. J. Syst. Evol. Microbiol.">
        <title>The Global Catalogue of Microorganisms (GCM) 10K type strain sequencing project: providing services to taxonomists for standard genome sequencing and annotation.</title>
        <authorList>
            <consortium name="The Broad Institute Genomics Platform"/>
            <consortium name="The Broad Institute Genome Sequencing Center for Infectious Disease"/>
            <person name="Wu L."/>
            <person name="Ma J."/>
        </authorList>
    </citation>
    <scope>NUCLEOTIDE SEQUENCE [LARGE SCALE GENOMIC DNA]</scope>
    <source>
        <strain evidence="8">JCM 16703</strain>
    </source>
</reference>
<dbReference type="InterPro" id="IPR016156">
    <property type="entry name" value="FAD/NAD-linked_Rdtase_dimer_sf"/>
</dbReference>
<dbReference type="RefSeq" id="WP_344734665.1">
    <property type="nucleotide sequence ID" value="NZ_BAAAZH010000028.1"/>
</dbReference>
<dbReference type="InterPro" id="IPR036188">
    <property type="entry name" value="FAD/NAD-bd_sf"/>
</dbReference>
<feature type="domain" description="FAD/NAD(P)-binding" evidence="6">
    <location>
        <begin position="9"/>
        <end position="323"/>
    </location>
</feature>